<feature type="compositionally biased region" description="Basic and acidic residues" evidence="1">
    <location>
        <begin position="329"/>
        <end position="347"/>
    </location>
</feature>
<feature type="transmembrane region" description="Helical" evidence="2">
    <location>
        <begin position="46"/>
        <end position="70"/>
    </location>
</feature>
<accession>A0A8H6S834</accession>
<evidence type="ECO:0000313" key="3">
    <source>
        <dbReference type="EMBL" id="KAF7293925.1"/>
    </source>
</evidence>
<name>A0A8H6S834_MYCCL</name>
<dbReference type="Proteomes" id="UP000613580">
    <property type="component" value="Unassembled WGS sequence"/>
</dbReference>
<comment type="caution">
    <text evidence="3">The sequence shown here is derived from an EMBL/GenBank/DDBJ whole genome shotgun (WGS) entry which is preliminary data.</text>
</comment>
<evidence type="ECO:0000256" key="1">
    <source>
        <dbReference type="SAM" id="MobiDB-lite"/>
    </source>
</evidence>
<evidence type="ECO:0000256" key="2">
    <source>
        <dbReference type="SAM" id="Phobius"/>
    </source>
</evidence>
<feature type="compositionally biased region" description="Acidic residues" evidence="1">
    <location>
        <begin position="348"/>
        <end position="361"/>
    </location>
</feature>
<keyword evidence="2" id="KW-0472">Membrane</keyword>
<proteinExistence type="predicted"/>
<keyword evidence="2" id="KW-1133">Transmembrane helix</keyword>
<dbReference type="OrthoDB" id="3021629at2759"/>
<feature type="transmembrane region" description="Helical" evidence="2">
    <location>
        <begin position="12"/>
        <end position="34"/>
    </location>
</feature>
<dbReference type="EMBL" id="JACAZE010000020">
    <property type="protein sequence ID" value="KAF7293925.1"/>
    <property type="molecule type" value="Genomic_DNA"/>
</dbReference>
<keyword evidence="2" id="KW-0812">Transmembrane</keyword>
<keyword evidence="4" id="KW-1185">Reference proteome</keyword>
<organism evidence="3 4">
    <name type="scientific">Mycena chlorophos</name>
    <name type="common">Agaric fungus</name>
    <name type="synonym">Agaricus chlorophos</name>
    <dbReference type="NCBI Taxonomy" id="658473"/>
    <lineage>
        <taxon>Eukaryota</taxon>
        <taxon>Fungi</taxon>
        <taxon>Dikarya</taxon>
        <taxon>Basidiomycota</taxon>
        <taxon>Agaricomycotina</taxon>
        <taxon>Agaricomycetes</taxon>
        <taxon>Agaricomycetidae</taxon>
        <taxon>Agaricales</taxon>
        <taxon>Marasmiineae</taxon>
        <taxon>Mycenaceae</taxon>
        <taxon>Mycena</taxon>
    </lineage>
</organism>
<gene>
    <name evidence="3" type="ORF">HMN09_01189200</name>
</gene>
<protein>
    <submittedName>
        <fullName evidence="3">Uncharacterized protein</fullName>
    </submittedName>
</protein>
<feature type="region of interest" description="Disordered" evidence="1">
    <location>
        <begin position="306"/>
        <end position="367"/>
    </location>
</feature>
<sequence length="367" mass="40788">MSDRSDSRGVSAELFLVLAASNGVLFALVVYAFWETISCTTLRLFGLLFGWVSLSALVLGCGLVLVYVLWSLRQLRSRVKKLEKQKRRRPHLQYVPVLDENDTIVGYTREELAAPERVLPADVRQNAPDLDAQPSVSFRAKVASEIAPTDWDGWPNGNMTCSVDRSRLDVVANFALFWVVEKLSGRRPGDLEAQSASGGKVYGGQCRGALVCRGRSCPHRFVIAPGATLKDIARQLRQRCACGQLLEQRSCHATVSVVVFGSGAIFTHHESHTHPCYTHRLLTPAHAPPVFVKLTNDDWSSFLPELPETRIPKPPQLSPLLQLDPEILNDGREEHPKAANSSEKSREDDEWSQAEQQEVDDDRAADL</sequence>
<evidence type="ECO:0000313" key="4">
    <source>
        <dbReference type="Proteomes" id="UP000613580"/>
    </source>
</evidence>
<dbReference type="AlphaFoldDB" id="A0A8H6S834"/>
<reference evidence="3" key="1">
    <citation type="submission" date="2020-05" db="EMBL/GenBank/DDBJ databases">
        <title>Mycena genomes resolve the evolution of fungal bioluminescence.</title>
        <authorList>
            <person name="Tsai I.J."/>
        </authorList>
    </citation>
    <scope>NUCLEOTIDE SEQUENCE</scope>
    <source>
        <strain evidence="3">110903Hualien_Pintung</strain>
    </source>
</reference>